<dbReference type="AlphaFoldDB" id="A0A0D2KJX9"/>
<feature type="compositionally biased region" description="Polar residues" evidence="1">
    <location>
        <begin position="345"/>
        <end position="358"/>
    </location>
</feature>
<feature type="compositionally biased region" description="Low complexity" evidence="1">
    <location>
        <begin position="452"/>
        <end position="465"/>
    </location>
</feature>
<feature type="compositionally biased region" description="Basic and acidic residues" evidence="1">
    <location>
        <begin position="138"/>
        <end position="156"/>
    </location>
</feature>
<feature type="region of interest" description="Disordered" evidence="1">
    <location>
        <begin position="240"/>
        <end position="507"/>
    </location>
</feature>
<feature type="region of interest" description="Disordered" evidence="1">
    <location>
        <begin position="34"/>
        <end position="105"/>
    </location>
</feature>
<dbReference type="EMBL" id="KN817659">
    <property type="protein sequence ID" value="KJA14967.1"/>
    <property type="molecule type" value="Genomic_DNA"/>
</dbReference>
<feature type="region of interest" description="Disordered" evidence="1">
    <location>
        <begin position="128"/>
        <end position="156"/>
    </location>
</feature>
<dbReference type="Proteomes" id="UP000054270">
    <property type="component" value="Unassembled WGS sequence"/>
</dbReference>
<feature type="compositionally biased region" description="Polar residues" evidence="1">
    <location>
        <begin position="47"/>
        <end position="62"/>
    </location>
</feature>
<gene>
    <name evidence="2" type="ORF">HYPSUDRAFT_80651</name>
</gene>
<accession>A0A0D2KJX9</accession>
<evidence type="ECO:0000313" key="3">
    <source>
        <dbReference type="Proteomes" id="UP000054270"/>
    </source>
</evidence>
<name>A0A0D2KJX9_HYPSF</name>
<evidence type="ECO:0000256" key="1">
    <source>
        <dbReference type="SAM" id="MobiDB-lite"/>
    </source>
</evidence>
<reference evidence="3" key="1">
    <citation type="submission" date="2014-04" db="EMBL/GenBank/DDBJ databases">
        <title>Evolutionary Origins and Diversification of the Mycorrhizal Mutualists.</title>
        <authorList>
            <consortium name="DOE Joint Genome Institute"/>
            <consortium name="Mycorrhizal Genomics Consortium"/>
            <person name="Kohler A."/>
            <person name="Kuo A."/>
            <person name="Nagy L.G."/>
            <person name="Floudas D."/>
            <person name="Copeland A."/>
            <person name="Barry K.W."/>
            <person name="Cichocki N."/>
            <person name="Veneault-Fourrey C."/>
            <person name="LaButti K."/>
            <person name="Lindquist E.A."/>
            <person name="Lipzen A."/>
            <person name="Lundell T."/>
            <person name="Morin E."/>
            <person name="Murat C."/>
            <person name="Riley R."/>
            <person name="Ohm R."/>
            <person name="Sun H."/>
            <person name="Tunlid A."/>
            <person name="Henrissat B."/>
            <person name="Grigoriev I.V."/>
            <person name="Hibbett D.S."/>
            <person name="Martin F."/>
        </authorList>
    </citation>
    <scope>NUCLEOTIDE SEQUENCE [LARGE SCALE GENOMIC DNA]</scope>
    <source>
        <strain evidence="3">FD-334 SS-4</strain>
    </source>
</reference>
<feature type="compositionally biased region" description="Basic and acidic residues" evidence="1">
    <location>
        <begin position="308"/>
        <end position="320"/>
    </location>
</feature>
<feature type="compositionally biased region" description="Basic and acidic residues" evidence="1">
    <location>
        <begin position="72"/>
        <end position="94"/>
    </location>
</feature>
<feature type="compositionally biased region" description="Pro residues" evidence="1">
    <location>
        <begin position="413"/>
        <end position="425"/>
    </location>
</feature>
<protein>
    <submittedName>
        <fullName evidence="2">Uncharacterized protein</fullName>
    </submittedName>
</protein>
<sequence>MFTFARAAIQATGLSEYVTAAFTVTSTTAAVVAESHPNEASPEKSVDQVSYANKQNQLTETLASPLEEEEKLEERQADPERVSRMTTRDEDLQRQAKNYKTARKSIPGEFVAPGLSDEEHAMSINPTASSIHLTLPGRDSRTDKNQAEKHEPVLKSKASELSIARKRIRLLEEEKDIYEREIQDLKAELEAEKIVRENYIRSQRLEAGSSDERKRKAGRLAESDEVGVSTTVEVMERAASIRSLGKREHDSDVSFENSERGEKRSRHGHVGNDGGTPTRGRQRNKKTIMDRISRRAASLMPYPKHSKSKDPQSHHDKSGGREVPIYDSPPSMGFPAVTPPASIGHASSKNASQTSGISGNADDESSLEDRGKHISPATPLSPSEESKTPWLLRNLTGRSLSRGPSPSPAYREPAPPKTPTRPGPRPHVMLGAASVPIPASHGLLSPPFTGPRRQTSPLLSSQSSSSKKRKQEDAQAYTIPDANVKSWFGDDPVPHAAGSTSKRRKND</sequence>
<feature type="compositionally biased region" description="Basic and acidic residues" evidence="1">
    <location>
        <begin position="245"/>
        <end position="262"/>
    </location>
</feature>
<organism evidence="2 3">
    <name type="scientific">Hypholoma sublateritium (strain FD-334 SS-4)</name>
    <dbReference type="NCBI Taxonomy" id="945553"/>
    <lineage>
        <taxon>Eukaryota</taxon>
        <taxon>Fungi</taxon>
        <taxon>Dikarya</taxon>
        <taxon>Basidiomycota</taxon>
        <taxon>Agaricomycotina</taxon>
        <taxon>Agaricomycetes</taxon>
        <taxon>Agaricomycetidae</taxon>
        <taxon>Agaricales</taxon>
        <taxon>Agaricineae</taxon>
        <taxon>Strophariaceae</taxon>
        <taxon>Hypholoma</taxon>
    </lineage>
</organism>
<feature type="compositionally biased region" description="Basic and acidic residues" evidence="1">
    <location>
        <begin position="210"/>
        <end position="222"/>
    </location>
</feature>
<keyword evidence="3" id="KW-1185">Reference proteome</keyword>
<evidence type="ECO:0000313" key="2">
    <source>
        <dbReference type="EMBL" id="KJA14967.1"/>
    </source>
</evidence>
<proteinExistence type="predicted"/>
<feature type="region of interest" description="Disordered" evidence="1">
    <location>
        <begin position="206"/>
        <end position="225"/>
    </location>
</feature>